<evidence type="ECO:0000256" key="2">
    <source>
        <dbReference type="SAM" id="MobiDB-lite"/>
    </source>
</evidence>
<comment type="similarity">
    <text evidence="1">Belongs to the putative lipase ROG1 family.</text>
</comment>
<dbReference type="VEuPathDB" id="FungiDB:Z519_12620"/>
<feature type="compositionally biased region" description="Low complexity" evidence="2">
    <location>
        <begin position="66"/>
        <end position="76"/>
    </location>
</feature>
<evidence type="ECO:0000313" key="5">
    <source>
        <dbReference type="Proteomes" id="UP000053789"/>
    </source>
</evidence>
<feature type="region of interest" description="Disordered" evidence="2">
    <location>
        <begin position="35"/>
        <end position="76"/>
    </location>
</feature>
<dbReference type="SUPFAM" id="SSF53474">
    <property type="entry name" value="alpha/beta-Hydrolases"/>
    <property type="match status" value="1"/>
</dbReference>
<dbReference type="PANTHER" id="PTHR11440">
    <property type="entry name" value="LECITHIN-CHOLESTEROL ACYLTRANSFERASE-RELATED"/>
    <property type="match status" value="1"/>
</dbReference>
<dbReference type="InterPro" id="IPR007751">
    <property type="entry name" value="DUF676_lipase-like"/>
</dbReference>
<sequence>MPWRALRLHAGIKLRWRRPDTFILRLPSRQRLHVPYQSTYTKKPQSTDSEATIYRQPDDTQRKNHSPSYDPDSSSSLTDVGRLIVSDYAHLRPHYMAPKYPIVLAHGLMGFDELRLAGDLLPGISYWRGIKEAFQAHGIKCLTASVPRTASIPERAAVLMDQIAHRLSQAGEDGKEINIVAHSMGGLDARYMISRLCPPPSLFCVRSLTTIATPHRGSSAADMLLRDIGPDLLPWIYRLLARLHIDSGAFAQLTTQYMTQTFNPRVPNDPSVKYFSYGASATPHLFSMFRLSHDLMDVLEGPNDGLVSVRSAKWGEYKGTLAGVTHLDLINWTNRLKKMASRLGLVEERFNAVAFYLAVAEELAKEGF</sequence>
<dbReference type="EMBL" id="KN847010">
    <property type="protein sequence ID" value="KIW86834.1"/>
    <property type="molecule type" value="Genomic_DNA"/>
</dbReference>
<dbReference type="GeneID" id="27705548"/>
<dbReference type="Pfam" id="PF05057">
    <property type="entry name" value="DUF676"/>
    <property type="match status" value="1"/>
</dbReference>
<proteinExistence type="inferred from homology"/>
<dbReference type="Gene3D" id="3.40.50.1820">
    <property type="entry name" value="alpha/beta hydrolase"/>
    <property type="match status" value="1"/>
</dbReference>
<reference evidence="4" key="1">
    <citation type="submission" date="2015-01" db="EMBL/GenBank/DDBJ databases">
        <title>The Genome Sequence of Cladophialophora bantiana CBS 173.52.</title>
        <authorList>
            <consortium name="The Broad Institute Genomics Platform"/>
            <person name="Cuomo C."/>
            <person name="de Hoog S."/>
            <person name="Gorbushina A."/>
            <person name="Stielow B."/>
            <person name="Teixiera M."/>
            <person name="Abouelleil A."/>
            <person name="Chapman S.B."/>
            <person name="Priest M."/>
            <person name="Young S.K."/>
            <person name="Wortman J."/>
            <person name="Nusbaum C."/>
            <person name="Birren B."/>
        </authorList>
    </citation>
    <scope>NUCLEOTIDE SEQUENCE [LARGE SCALE GENOMIC DNA]</scope>
    <source>
        <strain evidence="4">CBS 173.52</strain>
    </source>
</reference>
<dbReference type="HOGENOM" id="CLU_015737_0_0_1"/>
<organism evidence="4 5">
    <name type="scientific">Cladophialophora bantiana (strain ATCC 10958 / CBS 173.52 / CDC B-1940 / NIH 8579)</name>
    <name type="common">Xylohypha bantiana</name>
    <dbReference type="NCBI Taxonomy" id="1442370"/>
    <lineage>
        <taxon>Eukaryota</taxon>
        <taxon>Fungi</taxon>
        <taxon>Dikarya</taxon>
        <taxon>Ascomycota</taxon>
        <taxon>Pezizomycotina</taxon>
        <taxon>Eurotiomycetes</taxon>
        <taxon>Chaetothyriomycetidae</taxon>
        <taxon>Chaetothyriales</taxon>
        <taxon>Herpotrichiellaceae</taxon>
        <taxon>Cladophialophora</taxon>
    </lineage>
</organism>
<keyword evidence="5" id="KW-1185">Reference proteome</keyword>
<name>A0A0D2HQZ9_CLAB1</name>
<accession>A0A0D2HQZ9</accession>
<protein>
    <recommendedName>
        <fullName evidence="3">DUF676 domain-containing protein</fullName>
    </recommendedName>
</protein>
<dbReference type="RefSeq" id="XP_016613503.1">
    <property type="nucleotide sequence ID" value="XM_016770325.1"/>
</dbReference>
<gene>
    <name evidence="4" type="ORF">Z519_12620</name>
</gene>
<dbReference type="AlphaFoldDB" id="A0A0D2HQZ9"/>
<dbReference type="Proteomes" id="UP000053789">
    <property type="component" value="Unassembled WGS sequence"/>
</dbReference>
<evidence type="ECO:0000259" key="3">
    <source>
        <dbReference type="Pfam" id="PF05057"/>
    </source>
</evidence>
<feature type="compositionally biased region" description="Polar residues" evidence="2">
    <location>
        <begin position="36"/>
        <end position="50"/>
    </location>
</feature>
<evidence type="ECO:0000313" key="4">
    <source>
        <dbReference type="EMBL" id="KIW86834.1"/>
    </source>
</evidence>
<feature type="domain" description="DUF676" evidence="3">
    <location>
        <begin position="169"/>
        <end position="220"/>
    </location>
</feature>
<evidence type="ECO:0000256" key="1">
    <source>
        <dbReference type="ARBA" id="ARBA00007920"/>
    </source>
</evidence>
<dbReference type="OrthoDB" id="5592486at2759"/>
<dbReference type="InterPro" id="IPR029058">
    <property type="entry name" value="AB_hydrolase_fold"/>
</dbReference>